<dbReference type="Proteomes" id="UP000247810">
    <property type="component" value="Unassembled WGS sequence"/>
</dbReference>
<evidence type="ECO:0000256" key="3">
    <source>
        <dbReference type="ARBA" id="ARBA00018615"/>
    </source>
</evidence>
<comment type="subcellular location">
    <subcellularLocation>
        <location evidence="1">Cytoplasm</location>
    </subcellularLocation>
</comment>
<dbReference type="GO" id="GO:0008017">
    <property type="term" value="F:microtubule binding"/>
    <property type="evidence" value="ECO:0007669"/>
    <property type="project" value="TreeGrafter"/>
</dbReference>
<dbReference type="PANTHER" id="PTHR11805:SF1">
    <property type="entry name" value="CYSTEINE-RICH PDZ-BINDING PROTEIN"/>
    <property type="match status" value="1"/>
</dbReference>
<dbReference type="GO" id="GO:0006397">
    <property type="term" value="P:mRNA processing"/>
    <property type="evidence" value="ECO:0007669"/>
    <property type="project" value="UniProtKB-KW"/>
</dbReference>
<dbReference type="GO" id="GO:0005681">
    <property type="term" value="C:spliceosomal complex"/>
    <property type="evidence" value="ECO:0007669"/>
    <property type="project" value="UniProtKB-KW"/>
</dbReference>
<protein>
    <recommendedName>
        <fullName evidence="3">Cysteine-rich PDZ-binding protein</fullName>
    </recommendedName>
    <alternativeName>
        <fullName evidence="8">Cysteine-rich interactor of PDZ three</fullName>
    </alternativeName>
</protein>
<evidence type="ECO:0000256" key="7">
    <source>
        <dbReference type="ARBA" id="ARBA00023187"/>
    </source>
</evidence>
<keyword evidence="4" id="KW-0963">Cytoplasm</keyword>
<dbReference type="EMBL" id="KZ825831">
    <property type="protein sequence ID" value="PYH96973.1"/>
    <property type="molecule type" value="Genomic_DNA"/>
</dbReference>
<evidence type="ECO:0000313" key="10">
    <source>
        <dbReference type="EMBL" id="PYH96973.1"/>
    </source>
</evidence>
<dbReference type="VEuPathDB" id="FungiDB:BO71DRAFT_448311"/>
<evidence type="ECO:0000256" key="4">
    <source>
        <dbReference type="ARBA" id="ARBA00022490"/>
    </source>
</evidence>
<evidence type="ECO:0000256" key="5">
    <source>
        <dbReference type="ARBA" id="ARBA00022664"/>
    </source>
</evidence>
<sequence length="131" mass="13787">MVCAKCQKKLKQTELATPGVKRKAEMYYGSPSTTLGGASSSSSGSKPGEKGKATLGSTGIGKSKLLTSKAKNPYAAYASSCESCKTKTEQGRKFCQRCAYQRNACPMCGKGLSSGVSKNQPVVQGQKFNLK</sequence>
<keyword evidence="5" id="KW-0507">mRNA processing</keyword>
<evidence type="ECO:0000256" key="2">
    <source>
        <dbReference type="ARBA" id="ARBA00009021"/>
    </source>
</evidence>
<dbReference type="PANTHER" id="PTHR11805">
    <property type="entry name" value="CYSTEINE-RICH PDZ-BINDING PROTEIN"/>
    <property type="match status" value="1"/>
</dbReference>
<dbReference type="OrthoDB" id="147332at2759"/>
<feature type="compositionally biased region" description="Low complexity" evidence="9">
    <location>
        <begin position="29"/>
        <end position="46"/>
    </location>
</feature>
<dbReference type="GO" id="GO:0031122">
    <property type="term" value="P:cytoplasmic microtubule organization"/>
    <property type="evidence" value="ECO:0007669"/>
    <property type="project" value="TreeGrafter"/>
</dbReference>
<dbReference type="AlphaFoldDB" id="A0A319DZT8"/>
<accession>A0A319DZT8</accession>
<name>A0A319DZT8_9EURO</name>
<comment type="similarity">
    <text evidence="2">Belongs to the CRIPT family.</text>
</comment>
<feature type="region of interest" description="Disordered" evidence="9">
    <location>
        <begin position="112"/>
        <end position="131"/>
    </location>
</feature>
<evidence type="ECO:0000256" key="9">
    <source>
        <dbReference type="SAM" id="MobiDB-lite"/>
    </source>
</evidence>
<dbReference type="GO" id="GO:0005737">
    <property type="term" value="C:cytoplasm"/>
    <property type="evidence" value="ECO:0007669"/>
    <property type="project" value="UniProtKB-SubCell"/>
</dbReference>
<keyword evidence="7" id="KW-0508">mRNA splicing</keyword>
<evidence type="ECO:0000256" key="1">
    <source>
        <dbReference type="ARBA" id="ARBA00004496"/>
    </source>
</evidence>
<reference evidence="10 11" key="1">
    <citation type="submission" date="2018-02" db="EMBL/GenBank/DDBJ databases">
        <title>The genomes of Aspergillus section Nigri reveals drivers in fungal speciation.</title>
        <authorList>
            <consortium name="DOE Joint Genome Institute"/>
            <person name="Vesth T.C."/>
            <person name="Nybo J."/>
            <person name="Theobald S."/>
            <person name="Brandl J."/>
            <person name="Frisvad J.C."/>
            <person name="Nielsen K.F."/>
            <person name="Lyhne E.K."/>
            <person name="Kogle M.E."/>
            <person name="Kuo A."/>
            <person name="Riley R."/>
            <person name="Clum A."/>
            <person name="Nolan M."/>
            <person name="Lipzen A."/>
            <person name="Salamov A."/>
            <person name="Henrissat B."/>
            <person name="Wiebenga A."/>
            <person name="De vries R.P."/>
            <person name="Grigoriev I.V."/>
            <person name="Mortensen U.H."/>
            <person name="Andersen M.R."/>
            <person name="Baker S.E."/>
        </authorList>
    </citation>
    <scope>NUCLEOTIDE SEQUENCE [LARGE SCALE GENOMIC DNA]</scope>
    <source>
        <strain evidence="10 11">CBS 707.79</strain>
    </source>
</reference>
<evidence type="ECO:0000256" key="8">
    <source>
        <dbReference type="ARBA" id="ARBA00032518"/>
    </source>
</evidence>
<dbReference type="Pfam" id="PF10235">
    <property type="entry name" value="Cript"/>
    <property type="match status" value="1"/>
</dbReference>
<feature type="region of interest" description="Disordered" evidence="9">
    <location>
        <begin position="28"/>
        <end position="62"/>
    </location>
</feature>
<gene>
    <name evidence="10" type="ORF">BO71DRAFT_448311</name>
</gene>
<dbReference type="STRING" id="1448320.A0A319DZT8"/>
<evidence type="ECO:0000313" key="11">
    <source>
        <dbReference type="Proteomes" id="UP000247810"/>
    </source>
</evidence>
<evidence type="ECO:0000256" key="6">
    <source>
        <dbReference type="ARBA" id="ARBA00022728"/>
    </source>
</evidence>
<proteinExistence type="inferred from homology"/>
<dbReference type="GO" id="GO:0008380">
    <property type="term" value="P:RNA splicing"/>
    <property type="evidence" value="ECO:0007669"/>
    <property type="project" value="UniProtKB-KW"/>
</dbReference>
<keyword evidence="11" id="KW-1185">Reference proteome</keyword>
<organism evidence="10 11">
    <name type="scientific">Aspergillus ellipticus CBS 707.79</name>
    <dbReference type="NCBI Taxonomy" id="1448320"/>
    <lineage>
        <taxon>Eukaryota</taxon>
        <taxon>Fungi</taxon>
        <taxon>Dikarya</taxon>
        <taxon>Ascomycota</taxon>
        <taxon>Pezizomycotina</taxon>
        <taxon>Eurotiomycetes</taxon>
        <taxon>Eurotiomycetidae</taxon>
        <taxon>Eurotiales</taxon>
        <taxon>Aspergillaceae</taxon>
        <taxon>Aspergillus</taxon>
        <taxon>Aspergillus subgen. Circumdati</taxon>
    </lineage>
</organism>
<feature type="compositionally biased region" description="Polar residues" evidence="9">
    <location>
        <begin position="114"/>
        <end position="131"/>
    </location>
</feature>
<dbReference type="InterPro" id="IPR019367">
    <property type="entry name" value="PDZ-binding_CRIPT"/>
</dbReference>
<keyword evidence="6" id="KW-0747">Spliceosome</keyword>